<dbReference type="InterPro" id="IPR015946">
    <property type="entry name" value="KH_dom-like_a/b"/>
</dbReference>
<evidence type="ECO:0000259" key="6">
    <source>
        <dbReference type="Pfam" id="PF26594"/>
    </source>
</evidence>
<dbReference type="GO" id="GO:0003723">
    <property type="term" value="F:RNA binding"/>
    <property type="evidence" value="ECO:0007669"/>
    <property type="project" value="UniProtKB-KW"/>
</dbReference>
<keyword evidence="3" id="KW-0694">RNA-binding</keyword>
<evidence type="ECO:0000256" key="3">
    <source>
        <dbReference type="ARBA" id="ARBA00022884"/>
    </source>
</evidence>
<feature type="domain" description="NusA-like second KH" evidence="6">
    <location>
        <begin position="2"/>
        <end position="39"/>
    </location>
</feature>
<accession>X1L6E6</accession>
<protein>
    <recommendedName>
        <fullName evidence="6">NusA-like second KH domain-containing protein</fullName>
    </recommendedName>
</protein>
<evidence type="ECO:0000256" key="2">
    <source>
        <dbReference type="ARBA" id="ARBA00022490"/>
    </source>
</evidence>
<name>X1L6E6_9ZZZZ</name>
<dbReference type="GO" id="GO:0005829">
    <property type="term" value="C:cytosol"/>
    <property type="evidence" value="ECO:0007669"/>
    <property type="project" value="TreeGrafter"/>
</dbReference>
<reference evidence="7" key="1">
    <citation type="journal article" date="2014" name="Front. Microbiol.">
        <title>High frequency of phylogenetically diverse reductive dehalogenase-homologous genes in deep subseafloor sedimentary metagenomes.</title>
        <authorList>
            <person name="Kawai M."/>
            <person name="Futagami T."/>
            <person name="Toyoda A."/>
            <person name="Takaki Y."/>
            <person name="Nishi S."/>
            <person name="Hori S."/>
            <person name="Arai W."/>
            <person name="Tsubouchi T."/>
            <person name="Morono Y."/>
            <person name="Uchiyama I."/>
            <person name="Ito T."/>
            <person name="Fujiyama A."/>
            <person name="Inagaki F."/>
            <person name="Takami H."/>
        </authorList>
    </citation>
    <scope>NUCLEOTIDE SEQUENCE</scope>
    <source>
        <strain evidence="7">Expedition CK06-06</strain>
    </source>
</reference>
<keyword evidence="1" id="KW-0806">Transcription termination</keyword>
<evidence type="ECO:0000313" key="7">
    <source>
        <dbReference type="EMBL" id="GAI14553.1"/>
    </source>
</evidence>
<dbReference type="Pfam" id="PF26594">
    <property type="entry name" value="KH_NusA_2nd"/>
    <property type="match status" value="1"/>
</dbReference>
<dbReference type="InterPro" id="IPR058582">
    <property type="entry name" value="KH_NusA_2nd"/>
</dbReference>
<proteinExistence type="predicted"/>
<dbReference type="Gene3D" id="3.30.300.20">
    <property type="match status" value="1"/>
</dbReference>
<comment type="caution">
    <text evidence="7">The sequence shown here is derived from an EMBL/GenBank/DDBJ whole genome shotgun (WGS) entry which is preliminary data.</text>
</comment>
<dbReference type="GO" id="GO:0006353">
    <property type="term" value="P:DNA-templated transcription termination"/>
    <property type="evidence" value="ECO:0007669"/>
    <property type="project" value="UniProtKB-KW"/>
</dbReference>
<dbReference type="EMBL" id="BARV01005390">
    <property type="protein sequence ID" value="GAI14553.1"/>
    <property type="molecule type" value="Genomic_DNA"/>
</dbReference>
<organism evidence="7">
    <name type="scientific">marine sediment metagenome</name>
    <dbReference type="NCBI Taxonomy" id="412755"/>
    <lineage>
        <taxon>unclassified sequences</taxon>
        <taxon>metagenomes</taxon>
        <taxon>ecological metagenomes</taxon>
    </lineage>
</organism>
<dbReference type="PANTHER" id="PTHR22648">
    <property type="entry name" value="TRANSCRIPTION TERMINATION FACTOR NUSA"/>
    <property type="match status" value="1"/>
</dbReference>
<evidence type="ECO:0000256" key="1">
    <source>
        <dbReference type="ARBA" id="ARBA00022472"/>
    </source>
</evidence>
<dbReference type="SUPFAM" id="SSF54814">
    <property type="entry name" value="Prokaryotic type KH domain (KH-domain type II)"/>
    <property type="match status" value="1"/>
</dbReference>
<keyword evidence="4" id="KW-0805">Transcription regulation</keyword>
<dbReference type="InterPro" id="IPR030842">
    <property type="entry name" value="TF_NusA_bacterial"/>
</dbReference>
<keyword evidence="2" id="KW-0963">Cytoplasm</keyword>
<sequence length="42" mass="4704">AVVSNDQLSLAIGKKGINVRLASRLIGWKIEIKEEQSQKRLI</sequence>
<evidence type="ECO:0000256" key="4">
    <source>
        <dbReference type="ARBA" id="ARBA00023015"/>
    </source>
</evidence>
<dbReference type="PANTHER" id="PTHR22648:SF0">
    <property type="entry name" value="TRANSCRIPTION TERMINATION_ANTITERMINATION PROTEIN NUSA"/>
    <property type="match status" value="1"/>
</dbReference>
<dbReference type="PROSITE" id="PS50084">
    <property type="entry name" value="KH_TYPE_1"/>
    <property type="match status" value="1"/>
</dbReference>
<dbReference type="AlphaFoldDB" id="X1L6E6"/>
<dbReference type="GO" id="GO:0031564">
    <property type="term" value="P:transcription antitermination"/>
    <property type="evidence" value="ECO:0007669"/>
    <property type="project" value="InterPro"/>
</dbReference>
<gene>
    <name evidence="7" type="ORF">S06H3_11235</name>
</gene>
<feature type="non-terminal residue" evidence="7">
    <location>
        <position position="1"/>
    </location>
</feature>
<dbReference type="InterPro" id="IPR009019">
    <property type="entry name" value="KH_sf_prok-type"/>
</dbReference>
<evidence type="ECO:0000256" key="5">
    <source>
        <dbReference type="ARBA" id="ARBA00023163"/>
    </source>
</evidence>
<keyword evidence="5" id="KW-0804">Transcription</keyword>